<feature type="transmembrane region" description="Helical" evidence="1">
    <location>
        <begin position="15"/>
        <end position="37"/>
    </location>
</feature>
<protein>
    <submittedName>
        <fullName evidence="2">Uncharacterized protein</fullName>
    </submittedName>
</protein>
<dbReference type="EMBL" id="BMIY01000011">
    <property type="protein sequence ID" value="GFZ80966.1"/>
    <property type="molecule type" value="Genomic_DNA"/>
</dbReference>
<reference evidence="2" key="2">
    <citation type="submission" date="2020-09" db="EMBL/GenBank/DDBJ databases">
        <authorList>
            <person name="Sun Q."/>
            <person name="Zhou Y."/>
        </authorList>
    </citation>
    <scope>NUCLEOTIDE SEQUENCE</scope>
    <source>
        <strain evidence="2">CGMCC 1.15425</strain>
    </source>
</reference>
<feature type="transmembrane region" description="Helical" evidence="1">
    <location>
        <begin position="43"/>
        <end position="64"/>
    </location>
</feature>
<evidence type="ECO:0000313" key="2">
    <source>
        <dbReference type="EMBL" id="GFZ80966.1"/>
    </source>
</evidence>
<reference evidence="2" key="1">
    <citation type="journal article" date="2014" name="Int. J. Syst. Evol. Microbiol.">
        <title>Complete genome sequence of Corynebacterium casei LMG S-19264T (=DSM 44701T), isolated from a smear-ripened cheese.</title>
        <authorList>
            <consortium name="US DOE Joint Genome Institute (JGI-PGF)"/>
            <person name="Walter F."/>
            <person name="Albersmeier A."/>
            <person name="Kalinowski J."/>
            <person name="Ruckert C."/>
        </authorList>
    </citation>
    <scope>NUCLEOTIDE SEQUENCE</scope>
    <source>
        <strain evidence="2">CGMCC 1.15425</strain>
    </source>
</reference>
<accession>A0A916QMF1</accession>
<dbReference type="Proteomes" id="UP000627715">
    <property type="component" value="Unassembled WGS sequence"/>
</dbReference>
<keyword evidence="1" id="KW-1133">Transmembrane helix</keyword>
<dbReference type="RefSeq" id="WP_068811177.1">
    <property type="nucleotide sequence ID" value="NZ_BMIY01000011.1"/>
</dbReference>
<keyword evidence="1" id="KW-0472">Membrane</keyword>
<keyword evidence="3" id="KW-1185">Reference proteome</keyword>
<dbReference type="AlphaFoldDB" id="A0A916QMF1"/>
<name>A0A916QMF1_9GAMM</name>
<comment type="caution">
    <text evidence="2">The sequence shown here is derived from an EMBL/GenBank/DDBJ whole genome shotgun (WGS) entry which is preliminary data.</text>
</comment>
<evidence type="ECO:0000313" key="3">
    <source>
        <dbReference type="Proteomes" id="UP000627715"/>
    </source>
</evidence>
<organism evidence="2 3">
    <name type="scientific">Pseudohongiella nitratireducens</name>
    <dbReference type="NCBI Taxonomy" id="1768907"/>
    <lineage>
        <taxon>Bacteria</taxon>
        <taxon>Pseudomonadati</taxon>
        <taxon>Pseudomonadota</taxon>
        <taxon>Gammaproteobacteria</taxon>
        <taxon>Pseudomonadales</taxon>
        <taxon>Pseudohongiellaceae</taxon>
        <taxon>Pseudohongiella</taxon>
    </lineage>
</organism>
<proteinExistence type="predicted"/>
<gene>
    <name evidence="2" type="ORF">GCM10011403_25070</name>
</gene>
<keyword evidence="1" id="KW-0812">Transmembrane</keyword>
<evidence type="ECO:0000256" key="1">
    <source>
        <dbReference type="SAM" id="Phobius"/>
    </source>
</evidence>
<sequence length="68" mass="6982">MENDEQKKSGRKRKFIAWSIFIGLILGTIAGLVVGAIVGATVIILAGLAGAGLMIGVIVGVMSANKKD</sequence>